<dbReference type="Gene3D" id="1.10.10.10">
    <property type="entry name" value="Winged helix-like DNA-binding domain superfamily/Winged helix DNA-binding domain"/>
    <property type="match status" value="1"/>
</dbReference>
<dbReference type="InterPro" id="IPR036390">
    <property type="entry name" value="WH_DNA-bd_sf"/>
</dbReference>
<name>A0ABM0MVM7_SACKO</name>
<dbReference type="PANTHER" id="PTHR43712">
    <property type="entry name" value="PUTATIVE (AFU_ORTHOLOGUE AFUA_4G14580)-RELATED"/>
    <property type="match status" value="1"/>
</dbReference>
<dbReference type="GeneID" id="102800496"/>
<dbReference type="Pfam" id="PF00891">
    <property type="entry name" value="Methyltransf_2"/>
    <property type="match status" value="1"/>
</dbReference>
<dbReference type="EC" id="2.1.1.4" evidence="5"/>
<keyword evidence="1" id="KW-0489">Methyltransferase</keyword>
<dbReference type="CDD" id="cd02440">
    <property type="entry name" value="AdoMet_MTases"/>
    <property type="match status" value="1"/>
</dbReference>
<dbReference type="Proteomes" id="UP000694865">
    <property type="component" value="Unplaced"/>
</dbReference>
<dbReference type="InterPro" id="IPR001077">
    <property type="entry name" value="COMT_C"/>
</dbReference>
<keyword evidence="10" id="KW-1185">Reference proteome</keyword>
<evidence type="ECO:0000256" key="1">
    <source>
        <dbReference type="ARBA" id="ARBA00022603"/>
    </source>
</evidence>
<dbReference type="InterPro" id="IPR016461">
    <property type="entry name" value="COMT-like"/>
</dbReference>
<evidence type="ECO:0000256" key="4">
    <source>
        <dbReference type="ARBA" id="ARBA00037645"/>
    </source>
</evidence>
<proteinExistence type="predicted"/>
<sequence>MTHQAVGIFQHIHGYVYTRALISACNMKVFDILAFGKQTAEEISQVMETDFSATQDLLNMLVLMGYVQKGVQEDSASPNDGYTNSELSCKYLTSSSPYSLIPVVELTDQMIFQLARYLTSAIREGKSQVERTFGESVFLSEMLVIDREKCEGFIMAMHSFRKVFVCDPAQQLFELNSHRLACDFGGGTGVIAYSLADTYPSMQFVVYDLPAVVEVVEKFRNQGSMRTKSSVCFQGGDPLRDPLPRVDLFILSNTVNIWPGDLFANVLNRIFEALQPGGAVLILEPVPGDEKPTQIHSLMFSLVSLISVGSKCRSFEEYRELLDKHGFVNIMLKRSASLCDAIMATKPITNT</sequence>
<evidence type="ECO:0000256" key="2">
    <source>
        <dbReference type="ARBA" id="ARBA00022679"/>
    </source>
</evidence>
<evidence type="ECO:0000256" key="6">
    <source>
        <dbReference type="ARBA" id="ARBA00040730"/>
    </source>
</evidence>
<protein>
    <recommendedName>
        <fullName evidence="6">Acetylserotonin O-methyltransferase</fullName>
        <ecNumber evidence="5">2.1.1.4</ecNumber>
    </recommendedName>
    <alternativeName>
        <fullName evidence="7">Hydroxyindole O-methyltransferase</fullName>
    </alternativeName>
</protein>
<dbReference type="InterPro" id="IPR036388">
    <property type="entry name" value="WH-like_DNA-bd_sf"/>
</dbReference>
<reference evidence="11" key="1">
    <citation type="submission" date="2025-08" db="UniProtKB">
        <authorList>
            <consortium name="RefSeq"/>
        </authorList>
    </citation>
    <scope>IDENTIFICATION</scope>
    <source>
        <tissue evidence="11">Testes</tissue>
    </source>
</reference>
<organism evidence="10 11">
    <name type="scientific">Saccoglossus kowalevskii</name>
    <name type="common">Acorn worm</name>
    <dbReference type="NCBI Taxonomy" id="10224"/>
    <lineage>
        <taxon>Eukaryota</taxon>
        <taxon>Metazoa</taxon>
        <taxon>Hemichordata</taxon>
        <taxon>Enteropneusta</taxon>
        <taxon>Harrimaniidae</taxon>
        <taxon>Saccoglossus</taxon>
    </lineage>
</organism>
<evidence type="ECO:0000259" key="9">
    <source>
        <dbReference type="Pfam" id="PF08100"/>
    </source>
</evidence>
<keyword evidence="2" id="KW-0808">Transferase</keyword>
<feature type="domain" description="O-methyltransferase C-terminal" evidence="8">
    <location>
        <begin position="116"/>
        <end position="327"/>
    </location>
</feature>
<dbReference type="SUPFAM" id="SSF46785">
    <property type="entry name" value="Winged helix' DNA-binding domain"/>
    <property type="match status" value="1"/>
</dbReference>
<evidence type="ECO:0000313" key="11">
    <source>
        <dbReference type="RefSeq" id="XP_006824068.1"/>
    </source>
</evidence>
<accession>A0ABM0MVM7</accession>
<dbReference type="PIRSF" id="PIRSF005739">
    <property type="entry name" value="O-mtase"/>
    <property type="match status" value="1"/>
</dbReference>
<evidence type="ECO:0000256" key="7">
    <source>
        <dbReference type="ARBA" id="ARBA00043054"/>
    </source>
</evidence>
<dbReference type="InterPro" id="IPR029063">
    <property type="entry name" value="SAM-dependent_MTases_sf"/>
</dbReference>
<feature type="domain" description="O-methyltransferase dimerisation" evidence="9">
    <location>
        <begin position="9"/>
        <end position="94"/>
    </location>
</feature>
<comment type="function">
    <text evidence="4">Catalyzes the transfer of a methyl group onto N-acetylserotonin, producing melatonin (N-acetyl-5-methoxytryptamine).</text>
</comment>
<evidence type="ECO:0000256" key="3">
    <source>
        <dbReference type="ARBA" id="ARBA00022691"/>
    </source>
</evidence>
<dbReference type="InterPro" id="IPR012967">
    <property type="entry name" value="COMT_dimerisation"/>
</dbReference>
<dbReference type="PANTHER" id="PTHR43712:SF2">
    <property type="entry name" value="O-METHYLTRANSFERASE CICE"/>
    <property type="match status" value="1"/>
</dbReference>
<gene>
    <name evidence="11" type="primary">LOC102800496</name>
</gene>
<dbReference type="RefSeq" id="XP_006824068.1">
    <property type="nucleotide sequence ID" value="XM_006824005.1"/>
</dbReference>
<dbReference type="Gene3D" id="3.40.50.150">
    <property type="entry name" value="Vaccinia Virus protein VP39"/>
    <property type="match status" value="1"/>
</dbReference>
<evidence type="ECO:0000256" key="5">
    <source>
        <dbReference type="ARBA" id="ARBA00039116"/>
    </source>
</evidence>
<dbReference type="Pfam" id="PF08100">
    <property type="entry name" value="Dimerisation"/>
    <property type="match status" value="1"/>
</dbReference>
<evidence type="ECO:0000313" key="10">
    <source>
        <dbReference type="Proteomes" id="UP000694865"/>
    </source>
</evidence>
<dbReference type="PROSITE" id="PS51683">
    <property type="entry name" value="SAM_OMT_II"/>
    <property type="match status" value="1"/>
</dbReference>
<evidence type="ECO:0000259" key="8">
    <source>
        <dbReference type="Pfam" id="PF00891"/>
    </source>
</evidence>
<dbReference type="SUPFAM" id="SSF53335">
    <property type="entry name" value="S-adenosyl-L-methionine-dependent methyltransferases"/>
    <property type="match status" value="1"/>
</dbReference>
<keyword evidence="3" id="KW-0949">S-adenosyl-L-methionine</keyword>